<dbReference type="Gene3D" id="3.40.50.620">
    <property type="entry name" value="HUPs"/>
    <property type="match status" value="1"/>
</dbReference>
<evidence type="ECO:0000313" key="7">
    <source>
        <dbReference type="EMBL" id="QCE15683.1"/>
    </source>
</evidence>
<evidence type="ECO:0000256" key="1">
    <source>
        <dbReference type="ARBA" id="ARBA00022527"/>
    </source>
</evidence>
<keyword evidence="3 4" id="KW-0067">ATP-binding</keyword>
<name>A0A4D6NPA0_VIGUN</name>
<dbReference type="GO" id="GO:0004674">
    <property type="term" value="F:protein serine/threonine kinase activity"/>
    <property type="evidence" value="ECO:0007669"/>
    <property type="project" value="UniProtKB-KW"/>
</dbReference>
<evidence type="ECO:0000256" key="2">
    <source>
        <dbReference type="ARBA" id="ARBA00022741"/>
    </source>
</evidence>
<reference evidence="7 8" key="1">
    <citation type="submission" date="2019-04" db="EMBL/GenBank/DDBJ databases">
        <title>An improved genome assembly and genetic linkage map for asparagus bean, Vigna unguiculata ssp. sesquipedialis.</title>
        <authorList>
            <person name="Xia Q."/>
            <person name="Zhang R."/>
            <person name="Dong Y."/>
        </authorList>
    </citation>
    <scope>NUCLEOTIDE SEQUENCE [LARGE SCALE GENOMIC DNA]</scope>
    <source>
        <tissue evidence="7">Leaf</tissue>
    </source>
</reference>
<gene>
    <name evidence="7" type="ORF">DEO72_LG11g2695</name>
</gene>
<feature type="transmembrane region" description="Helical" evidence="5">
    <location>
        <begin position="69"/>
        <end position="92"/>
    </location>
</feature>
<keyword evidence="2 4" id="KW-0547">Nucleotide-binding</keyword>
<dbReference type="CDD" id="cd14066">
    <property type="entry name" value="STKc_IRAK"/>
    <property type="match status" value="1"/>
</dbReference>
<accession>A0A4D6NPA0</accession>
<dbReference type="GO" id="GO:0005524">
    <property type="term" value="F:ATP binding"/>
    <property type="evidence" value="ECO:0007669"/>
    <property type="project" value="UniProtKB-UniRule"/>
</dbReference>
<dbReference type="PROSITE" id="PS00107">
    <property type="entry name" value="PROTEIN_KINASE_ATP"/>
    <property type="match status" value="1"/>
</dbReference>
<dbReference type="PROSITE" id="PS00109">
    <property type="entry name" value="PROTEIN_KINASE_TYR"/>
    <property type="match status" value="1"/>
</dbReference>
<evidence type="ECO:0000256" key="4">
    <source>
        <dbReference type="PROSITE-ProRule" id="PRU10141"/>
    </source>
</evidence>
<dbReference type="PANTHER" id="PTHR47989">
    <property type="entry name" value="OS01G0750732 PROTEIN"/>
    <property type="match status" value="1"/>
</dbReference>
<dbReference type="AlphaFoldDB" id="A0A4D6NPA0"/>
<evidence type="ECO:0000259" key="6">
    <source>
        <dbReference type="PROSITE" id="PS50011"/>
    </source>
</evidence>
<dbReference type="FunFam" id="1.10.510.10:FF:000095">
    <property type="entry name" value="protein STRUBBELIG-RECEPTOR FAMILY 8"/>
    <property type="match status" value="1"/>
</dbReference>
<feature type="domain" description="Protein kinase" evidence="6">
    <location>
        <begin position="433"/>
        <end position="717"/>
    </location>
</feature>
<dbReference type="Gene3D" id="1.10.510.10">
    <property type="entry name" value="Transferase(Phosphotransferase) domain 1"/>
    <property type="match status" value="1"/>
</dbReference>
<dbReference type="PANTHER" id="PTHR47989:SF14">
    <property type="entry name" value="INACTIVE PROTEIN KINASE SELMODRAFT_444075"/>
    <property type="match status" value="1"/>
</dbReference>
<dbReference type="Gene3D" id="3.30.200.20">
    <property type="entry name" value="Phosphorylase Kinase, domain 1"/>
    <property type="match status" value="1"/>
</dbReference>
<dbReference type="EMBL" id="CP039355">
    <property type="protein sequence ID" value="QCE15683.1"/>
    <property type="molecule type" value="Genomic_DNA"/>
</dbReference>
<organism evidence="7 8">
    <name type="scientific">Vigna unguiculata</name>
    <name type="common">Cowpea</name>
    <dbReference type="NCBI Taxonomy" id="3917"/>
    <lineage>
        <taxon>Eukaryota</taxon>
        <taxon>Viridiplantae</taxon>
        <taxon>Streptophyta</taxon>
        <taxon>Embryophyta</taxon>
        <taxon>Tracheophyta</taxon>
        <taxon>Spermatophyta</taxon>
        <taxon>Magnoliopsida</taxon>
        <taxon>eudicotyledons</taxon>
        <taxon>Gunneridae</taxon>
        <taxon>Pentapetalae</taxon>
        <taxon>rosids</taxon>
        <taxon>fabids</taxon>
        <taxon>Fabales</taxon>
        <taxon>Fabaceae</taxon>
        <taxon>Papilionoideae</taxon>
        <taxon>50 kb inversion clade</taxon>
        <taxon>NPAAA clade</taxon>
        <taxon>indigoferoid/millettioid clade</taxon>
        <taxon>Phaseoleae</taxon>
        <taxon>Vigna</taxon>
    </lineage>
</organism>
<dbReference type="Proteomes" id="UP000501690">
    <property type="component" value="Linkage Group LG11"/>
</dbReference>
<keyword evidence="7" id="KW-0808">Transferase</keyword>
<keyword evidence="5" id="KW-0812">Transmembrane</keyword>
<dbReference type="Pfam" id="PF00069">
    <property type="entry name" value="Pkinase"/>
    <property type="match status" value="1"/>
</dbReference>
<dbReference type="SUPFAM" id="SSF56112">
    <property type="entry name" value="Protein kinase-like (PK-like)"/>
    <property type="match status" value="1"/>
</dbReference>
<sequence length="722" mass="81709">MSKQTVTKNCLHVPRTLPHVGTVQGGIASFHSSLSPNMLKHIILVLSQPPHPEKHHWWRCFAQTRHENASVLIIWTIVSSIPLITLLCAFLHHHISCQRSSFNINHHKTCSAANLSMESPPTPSYVVVACDATRDRTEHEIKLVVDHVRSRGSFLSHGDKLLVLCVLHKVSHPMGYQTLACPESFSGTNFRTMEEEVKKKVDTYASELLSSYEDFESEGATIEIKVTAGFPIKQVVLQEITNYNASWIILDRHLRRDLRYHLNKLPCKVALVKDDLSLEIWKSHNTHDTKVTASKFVFSLSKFVSLSDCHCIEDIENSIVSFKSYPHSILSSDTSATIRSYTKQSSVNRSRDYSSVSEFGSSSKQERSGISTKGEYRYLTSSQIDQKQNQSGFLPKHSDAPLLCTGCGTRTELSIKESMKFSYSDIQLATNDFSKENLLGEGGYGHVYKGVLKDGQQIAAKVRKEESSQGFSEFHSEVFVLSFARHKNIVMLLGYCCKERKNILIYEYICNKSLHWHLFENNAAVLEWHQRYAIAIGIAKGLRFLHEECRGGPIIHRDMRPSNILLTHDIVPMLGDFGLAKWKTGNETPQTRIMGTLGYLAPEYAEDGIVSEGTDVYSYGIILLQLISGRQVGNSNNPEQQQSLRQWAEPMIEKLALHELIDTRLAESYDTYELYLMAKAAYFCVQRKPEMRPSMGEVVRLLEGESSHFHSLEDQFVPNFNG</sequence>
<dbReference type="PROSITE" id="PS50011">
    <property type="entry name" value="PROTEIN_KINASE_DOM"/>
    <property type="match status" value="1"/>
</dbReference>
<dbReference type="InterPro" id="IPR008266">
    <property type="entry name" value="Tyr_kinase_AS"/>
</dbReference>
<dbReference type="InterPro" id="IPR017441">
    <property type="entry name" value="Protein_kinase_ATP_BS"/>
</dbReference>
<dbReference type="InterPro" id="IPR014729">
    <property type="entry name" value="Rossmann-like_a/b/a_fold"/>
</dbReference>
<evidence type="ECO:0000256" key="5">
    <source>
        <dbReference type="SAM" id="Phobius"/>
    </source>
</evidence>
<keyword evidence="7" id="KW-0418">Kinase</keyword>
<feature type="binding site" evidence="4">
    <location>
        <position position="461"/>
    </location>
    <ligand>
        <name>ATP</name>
        <dbReference type="ChEBI" id="CHEBI:30616"/>
    </ligand>
</feature>
<evidence type="ECO:0000256" key="3">
    <source>
        <dbReference type="ARBA" id="ARBA00022840"/>
    </source>
</evidence>
<dbReference type="InterPro" id="IPR011009">
    <property type="entry name" value="Kinase-like_dom_sf"/>
</dbReference>
<keyword evidence="5" id="KW-0472">Membrane</keyword>
<dbReference type="FunFam" id="3.30.200.20:FF:000162">
    <property type="entry name" value="Adenine nucleotide alpha hydrolase-like domain kinase"/>
    <property type="match status" value="1"/>
</dbReference>
<protein>
    <submittedName>
        <fullName evidence="7">Serine/threonine-protein kinase PBS1</fullName>
    </submittedName>
</protein>
<keyword evidence="1" id="KW-0723">Serine/threonine-protein kinase</keyword>
<keyword evidence="5" id="KW-1133">Transmembrane helix</keyword>
<dbReference type="InterPro" id="IPR000719">
    <property type="entry name" value="Prot_kinase_dom"/>
</dbReference>
<evidence type="ECO:0000313" key="8">
    <source>
        <dbReference type="Proteomes" id="UP000501690"/>
    </source>
</evidence>
<proteinExistence type="predicted"/>
<keyword evidence="8" id="KW-1185">Reference proteome</keyword>